<dbReference type="Proteomes" id="UP000001822">
    <property type="component" value="Chromosome"/>
</dbReference>
<feature type="compositionally biased region" description="Basic and acidic residues" evidence="1">
    <location>
        <begin position="101"/>
        <end position="122"/>
    </location>
</feature>
<protein>
    <submittedName>
        <fullName evidence="2">Uncharacterized protein</fullName>
    </submittedName>
</protein>
<feature type="compositionally biased region" description="Basic residues" evidence="1">
    <location>
        <begin position="91"/>
        <end position="100"/>
    </location>
</feature>
<evidence type="ECO:0000256" key="1">
    <source>
        <dbReference type="SAM" id="MobiDB-lite"/>
    </source>
</evidence>
<organism evidence="2 3">
    <name type="scientific">Cytophaga hutchinsonii (strain ATCC 33406 / DSM 1761 / CIP 103989 / NBRC 15051 / NCIMB 9469 / D465)</name>
    <dbReference type="NCBI Taxonomy" id="269798"/>
    <lineage>
        <taxon>Bacteria</taxon>
        <taxon>Pseudomonadati</taxon>
        <taxon>Bacteroidota</taxon>
        <taxon>Cytophagia</taxon>
        <taxon>Cytophagales</taxon>
        <taxon>Cytophagaceae</taxon>
        <taxon>Cytophaga</taxon>
    </lineage>
</organism>
<accession>A0A6N4SRI2</accession>
<reference evidence="2 3" key="1">
    <citation type="journal article" date="2007" name="Appl. Environ. Microbiol.">
        <title>Genome sequence of the cellulolytic gliding bacterium Cytophaga hutchinsonii.</title>
        <authorList>
            <person name="Xie G."/>
            <person name="Bruce D.C."/>
            <person name="Challacombe J.F."/>
            <person name="Chertkov O."/>
            <person name="Detter J.C."/>
            <person name="Gilna P."/>
            <person name="Han C.S."/>
            <person name="Lucas S."/>
            <person name="Misra M."/>
            <person name="Myers G.L."/>
            <person name="Richardson P."/>
            <person name="Tapia R."/>
            <person name="Thayer N."/>
            <person name="Thompson L.S."/>
            <person name="Brettin T.S."/>
            <person name="Henrissat B."/>
            <person name="Wilson D.B."/>
            <person name="McBride M.J."/>
        </authorList>
    </citation>
    <scope>NUCLEOTIDE SEQUENCE [LARGE SCALE GENOMIC DNA]</scope>
    <source>
        <strain evidence="3">ATCC 33406 / DSM 1761 / CIP 103989 / NBRC 15051 / NCIMB 9469 / D465</strain>
    </source>
</reference>
<keyword evidence="3" id="KW-1185">Reference proteome</keyword>
<name>A0A6N4SRI2_CYTH3</name>
<feature type="region of interest" description="Disordered" evidence="1">
    <location>
        <begin position="56"/>
        <end position="134"/>
    </location>
</feature>
<evidence type="ECO:0000313" key="3">
    <source>
        <dbReference type="Proteomes" id="UP000001822"/>
    </source>
</evidence>
<feature type="compositionally biased region" description="Polar residues" evidence="1">
    <location>
        <begin position="70"/>
        <end position="83"/>
    </location>
</feature>
<sequence>MSSFILIILLRHLIHNNIRNQLSNKIFKMLRFNSLIFIIFLFICSCKSEKEKRMASQSEKKVKIIKHKNQNPTLENSDFLYNTESEEELKKHYKKHHSKRKELDKYQPSRRSKDNLEYENQSRKKKAKAPQTYY</sequence>
<dbReference type="EMBL" id="CP000383">
    <property type="protein sequence ID" value="ABG58976.1"/>
    <property type="molecule type" value="Genomic_DNA"/>
</dbReference>
<proteinExistence type="predicted"/>
<gene>
    <name evidence="2" type="ordered locus">CHU_1709</name>
</gene>
<dbReference type="KEGG" id="chu:CHU_1709"/>
<evidence type="ECO:0000313" key="2">
    <source>
        <dbReference type="EMBL" id="ABG58976.1"/>
    </source>
</evidence>
<dbReference type="AlphaFoldDB" id="A0A6N4SRI2"/>